<gene>
    <name evidence="1" type="ordered locus">AZOLI_p40563</name>
</gene>
<geneLocation type="plasmid" evidence="1 2">
    <name>AZO_p4</name>
</geneLocation>
<dbReference type="AlphaFoldDB" id="G7ZGJ9"/>
<dbReference type="Proteomes" id="UP000005667">
    <property type="component" value="Plasmid AZO_p4"/>
</dbReference>
<dbReference type="HOGENOM" id="CLU_2535389_0_0_5"/>
<proteinExistence type="predicted"/>
<dbReference type="KEGG" id="ali:AZOLI_p40563"/>
<accession>G7ZGJ9</accession>
<dbReference type="EMBL" id="FQ311872">
    <property type="protein sequence ID" value="CBS90933.1"/>
    <property type="molecule type" value="Genomic_DNA"/>
</dbReference>
<reference evidence="2" key="1">
    <citation type="journal article" date="2011" name="PLoS Genet.">
        <title>Azospirillum genomes reveal transition of bacteria from aquatic to terrestrial environments.</title>
        <authorList>
            <person name="Wisniewski-Dye F."/>
            <person name="Borziak K."/>
            <person name="Khalsa-Moyers G."/>
            <person name="Alexandre G."/>
            <person name="Sukharnikov L.O."/>
            <person name="Wuichet K."/>
            <person name="Hurst G.B."/>
            <person name="McDonald W.H."/>
            <person name="Robertson J.S."/>
            <person name="Barbe V."/>
            <person name="Calteau A."/>
            <person name="Rouy Z."/>
            <person name="Mangenot S."/>
            <person name="Prigent-Combaret C."/>
            <person name="Normand P."/>
            <person name="Boyer M."/>
            <person name="Siguier P."/>
            <person name="Dessaux Y."/>
            <person name="Elmerich C."/>
            <person name="Condemine G."/>
            <person name="Krishnen G."/>
            <person name="Kennedy I."/>
            <person name="Paterson A.H."/>
            <person name="Gonzalez V."/>
            <person name="Mavingui P."/>
            <person name="Zhulin I.B."/>
        </authorList>
    </citation>
    <scope>NUCLEOTIDE SEQUENCE [LARGE SCALE GENOMIC DNA]</scope>
    <source>
        <strain evidence="2">4B</strain>
    </source>
</reference>
<sequence length="83" mass="8893">MIAETTSFDPDISAFSAVTAFGSHSRTSHFTELLFAEHRKSTSFCCAKAGAPAAMAINSITAISAIAILRRKLSQIMWAHSFG</sequence>
<protein>
    <submittedName>
        <fullName evidence="1">Uncharacterized protein</fullName>
    </submittedName>
</protein>
<keyword evidence="1" id="KW-0614">Plasmid</keyword>
<evidence type="ECO:0000313" key="1">
    <source>
        <dbReference type="EMBL" id="CBS90933.1"/>
    </source>
</evidence>
<organism evidence="1 2">
    <name type="scientific">Azospirillum lipoferum (strain 4B)</name>
    <dbReference type="NCBI Taxonomy" id="862719"/>
    <lineage>
        <taxon>Bacteria</taxon>
        <taxon>Pseudomonadati</taxon>
        <taxon>Pseudomonadota</taxon>
        <taxon>Alphaproteobacteria</taxon>
        <taxon>Rhodospirillales</taxon>
        <taxon>Azospirillaceae</taxon>
        <taxon>Azospirillum</taxon>
    </lineage>
</organism>
<name>G7ZGJ9_AZOL4</name>
<keyword evidence="2" id="KW-1185">Reference proteome</keyword>
<evidence type="ECO:0000313" key="2">
    <source>
        <dbReference type="Proteomes" id="UP000005667"/>
    </source>
</evidence>